<organism evidence="12 13">
    <name type="scientific">Pseudomonas sediminis</name>
    <dbReference type="NCBI Taxonomy" id="1691904"/>
    <lineage>
        <taxon>Bacteria</taxon>
        <taxon>Pseudomonadati</taxon>
        <taxon>Pseudomonadota</taxon>
        <taxon>Gammaproteobacteria</taxon>
        <taxon>Pseudomonadales</taxon>
        <taxon>Pseudomonadaceae</taxon>
        <taxon>Pseudomonas</taxon>
    </lineage>
</organism>
<keyword evidence="5" id="KW-0997">Cell inner membrane</keyword>
<evidence type="ECO:0000256" key="10">
    <source>
        <dbReference type="ARBA" id="ARBA00030775"/>
    </source>
</evidence>
<evidence type="ECO:0000256" key="8">
    <source>
        <dbReference type="ARBA" id="ARBA00023136"/>
    </source>
</evidence>
<dbReference type="InterPro" id="IPR045584">
    <property type="entry name" value="Pilin-like"/>
</dbReference>
<keyword evidence="8" id="KW-0472">Membrane</keyword>
<evidence type="ECO:0000256" key="6">
    <source>
        <dbReference type="ARBA" id="ARBA00022692"/>
    </source>
</evidence>
<comment type="subcellular location">
    <subcellularLocation>
        <location evidence="1">Cell inner membrane</location>
        <topology evidence="1">Single-pass membrane protein</topology>
    </subcellularLocation>
</comment>
<keyword evidence="4" id="KW-0488">Methylation</keyword>
<keyword evidence="13" id="KW-1185">Reference proteome</keyword>
<evidence type="ECO:0000256" key="2">
    <source>
        <dbReference type="ARBA" id="ARBA00021549"/>
    </source>
</evidence>
<keyword evidence="7" id="KW-1133">Transmembrane helix</keyword>
<keyword evidence="3" id="KW-1003">Cell membrane</keyword>
<dbReference type="Gene3D" id="3.55.40.10">
    <property type="entry name" value="minor pseudopilin epsh domain"/>
    <property type="match status" value="1"/>
</dbReference>
<sequence length="158" mass="17052">MHYSRAFTLIELMVTLAVLAIVISLAAPSFSNMLQENRLSALTNELQGSLQLARSEAVKRRNDVIVCRSNADQDDCENGTNWAGGWLMMSSDDVLKVWDPVQGVVITGPNTGVSFRSNGMASAVTNWTVTHSNCTGQQRRTLSVSQTGSTTIAKGACE</sequence>
<dbReference type="NCBIfam" id="TIGR02532">
    <property type="entry name" value="IV_pilin_GFxxxE"/>
    <property type="match status" value="1"/>
</dbReference>
<accession>A0ABX6SG20</accession>
<dbReference type="InterPro" id="IPR012902">
    <property type="entry name" value="N_methyl_site"/>
</dbReference>
<evidence type="ECO:0000259" key="11">
    <source>
        <dbReference type="Pfam" id="PF12019"/>
    </source>
</evidence>
<evidence type="ECO:0000256" key="5">
    <source>
        <dbReference type="ARBA" id="ARBA00022519"/>
    </source>
</evidence>
<dbReference type="SUPFAM" id="SSF54523">
    <property type="entry name" value="Pili subunits"/>
    <property type="match status" value="1"/>
</dbReference>
<evidence type="ECO:0000256" key="1">
    <source>
        <dbReference type="ARBA" id="ARBA00004377"/>
    </source>
</evidence>
<evidence type="ECO:0000313" key="13">
    <source>
        <dbReference type="Proteomes" id="UP000515254"/>
    </source>
</evidence>
<reference evidence="12 13" key="1">
    <citation type="journal article" date="2020" name="Microbiol. Resour. Announc.">
        <title>Complete genome sequences of four natural Pseudomonas isolates that catabolize a wide range of aromatic compounds relevant to lignin valorization.</title>
        <authorList>
            <person name="Hatmaker E.A."/>
            <person name="Presley G."/>
            <person name="Cannon O."/>
            <person name="Guss A.M."/>
            <person name="Elkins J.G."/>
        </authorList>
    </citation>
    <scope>NUCLEOTIDE SEQUENCE [LARGE SCALE GENOMIC DNA]</scope>
    <source>
        <strain evidence="12 13">B10D7D</strain>
    </source>
</reference>
<gene>
    <name evidence="12" type="ORF">HNQ25_19435</name>
</gene>
<dbReference type="RefSeq" id="WP_179545695.1">
    <property type="nucleotide sequence ID" value="NZ_CP060009.1"/>
</dbReference>
<proteinExistence type="inferred from homology"/>
<evidence type="ECO:0000256" key="9">
    <source>
        <dbReference type="ARBA" id="ARBA00025772"/>
    </source>
</evidence>
<evidence type="ECO:0000256" key="3">
    <source>
        <dbReference type="ARBA" id="ARBA00022475"/>
    </source>
</evidence>
<dbReference type="Proteomes" id="UP000515254">
    <property type="component" value="Chromosome"/>
</dbReference>
<evidence type="ECO:0000256" key="7">
    <source>
        <dbReference type="ARBA" id="ARBA00022989"/>
    </source>
</evidence>
<comment type="similarity">
    <text evidence="9">Belongs to the GSP H family.</text>
</comment>
<dbReference type="Pfam" id="PF12019">
    <property type="entry name" value="GspH"/>
    <property type="match status" value="1"/>
</dbReference>
<protein>
    <recommendedName>
        <fullName evidence="2">Type II secretion system protein H</fullName>
    </recommendedName>
    <alternativeName>
        <fullName evidence="10">General secretion pathway protein H</fullName>
    </alternativeName>
</protein>
<keyword evidence="6" id="KW-0812">Transmembrane</keyword>
<dbReference type="Pfam" id="PF07963">
    <property type="entry name" value="N_methyl"/>
    <property type="match status" value="1"/>
</dbReference>
<dbReference type="EMBL" id="CP060009">
    <property type="protein sequence ID" value="QNH00441.1"/>
    <property type="molecule type" value="Genomic_DNA"/>
</dbReference>
<evidence type="ECO:0000256" key="4">
    <source>
        <dbReference type="ARBA" id="ARBA00022481"/>
    </source>
</evidence>
<name>A0ABX6SG20_9PSED</name>
<feature type="domain" description="General secretion pathway GspH" evidence="11">
    <location>
        <begin position="43"/>
        <end position="148"/>
    </location>
</feature>
<evidence type="ECO:0000313" key="12">
    <source>
        <dbReference type="EMBL" id="QNH00441.1"/>
    </source>
</evidence>
<dbReference type="InterPro" id="IPR022346">
    <property type="entry name" value="T2SS_GspH"/>
</dbReference>